<dbReference type="InterPro" id="IPR036259">
    <property type="entry name" value="MFS_trans_sf"/>
</dbReference>
<dbReference type="EMBL" id="NRSG01000274">
    <property type="protein sequence ID" value="MBK1661254.1"/>
    <property type="molecule type" value="Genomic_DNA"/>
</dbReference>
<dbReference type="RefSeq" id="WP_200306241.1">
    <property type="nucleotide sequence ID" value="NZ_NRSG01000274.1"/>
</dbReference>
<organism evidence="2 3">
    <name type="scientific">Paracraurococcus ruber</name>
    <dbReference type="NCBI Taxonomy" id="77675"/>
    <lineage>
        <taxon>Bacteria</taxon>
        <taxon>Pseudomonadati</taxon>
        <taxon>Pseudomonadota</taxon>
        <taxon>Alphaproteobacteria</taxon>
        <taxon>Acetobacterales</taxon>
        <taxon>Roseomonadaceae</taxon>
        <taxon>Paracraurococcus</taxon>
    </lineage>
</organism>
<evidence type="ECO:0000313" key="2">
    <source>
        <dbReference type="EMBL" id="MBK1661254.1"/>
    </source>
</evidence>
<feature type="non-terminal residue" evidence="2">
    <location>
        <position position="1"/>
    </location>
</feature>
<accession>A0ABS1D382</accession>
<keyword evidence="1" id="KW-0812">Transmembrane</keyword>
<keyword evidence="1" id="KW-1133">Transmembrane helix</keyword>
<evidence type="ECO:0000256" key="1">
    <source>
        <dbReference type="SAM" id="Phobius"/>
    </source>
</evidence>
<dbReference type="SUPFAM" id="SSF103473">
    <property type="entry name" value="MFS general substrate transporter"/>
    <property type="match status" value="1"/>
</dbReference>
<evidence type="ECO:0000313" key="3">
    <source>
        <dbReference type="Proteomes" id="UP000697995"/>
    </source>
</evidence>
<protein>
    <recommendedName>
        <fullName evidence="4">MFS transporter</fullName>
    </recommendedName>
</protein>
<dbReference type="Proteomes" id="UP000697995">
    <property type="component" value="Unassembled WGS sequence"/>
</dbReference>
<evidence type="ECO:0008006" key="4">
    <source>
        <dbReference type="Google" id="ProtNLM"/>
    </source>
</evidence>
<dbReference type="Gene3D" id="1.20.1250.20">
    <property type="entry name" value="MFS general substrate transporter like domains"/>
    <property type="match status" value="1"/>
</dbReference>
<name>A0ABS1D382_9PROT</name>
<feature type="transmembrane region" description="Helical" evidence="1">
    <location>
        <begin position="113"/>
        <end position="137"/>
    </location>
</feature>
<keyword evidence="3" id="KW-1185">Reference proteome</keyword>
<keyword evidence="1" id="KW-0472">Membrane</keyword>
<reference evidence="2 3" key="1">
    <citation type="journal article" date="2020" name="Microorganisms">
        <title>Osmotic Adaptation and Compatible Solute Biosynthesis of Phototrophic Bacteria as Revealed from Genome Analyses.</title>
        <authorList>
            <person name="Imhoff J.F."/>
            <person name="Rahn T."/>
            <person name="Kunzel S."/>
            <person name="Keller A."/>
            <person name="Neulinger S.C."/>
        </authorList>
    </citation>
    <scope>NUCLEOTIDE SEQUENCE [LARGE SCALE GENOMIC DNA]</scope>
    <source>
        <strain evidence="2 3">DSM 15382</strain>
    </source>
</reference>
<proteinExistence type="predicted"/>
<gene>
    <name evidence="2" type="ORF">CKO45_23885</name>
</gene>
<comment type="caution">
    <text evidence="2">The sequence shown here is derived from an EMBL/GenBank/DDBJ whole genome shotgun (WGS) entry which is preliminary data.</text>
</comment>
<sequence>LVAQMGLVTTLVSILAPVLGEAGAGMAMGAATACAVIGRTVVGVALPPDLDRRLAGGANFLLQATGCAVLAVAGEAPAALLLGTLVFGLGIGNLLSLPPLIAQAEWPPEQVSAVLALLTAVNQGFYAFGPAIFGAALQGWGAAAPPLLAAGLQLVAAAVLLAGRRPRPA</sequence>
<feature type="transmembrane region" description="Helical" evidence="1">
    <location>
        <begin position="143"/>
        <end position="163"/>
    </location>
</feature>
<feature type="transmembrane region" description="Helical" evidence="1">
    <location>
        <begin position="79"/>
        <end position="101"/>
    </location>
</feature>